<name>A0A1R1YE95_9FUNG</name>
<dbReference type="AlphaFoldDB" id="A0A1R1YE95"/>
<comment type="caution">
    <text evidence="2">The sequence shown here is derived from an EMBL/GenBank/DDBJ whole genome shotgun (WGS) entry which is preliminary data.</text>
</comment>
<protein>
    <submittedName>
        <fullName evidence="2">Uncharacterized protein</fullName>
    </submittedName>
</protein>
<gene>
    <name evidence="2" type="ORF">AYI70_g1036</name>
</gene>
<proteinExistence type="predicted"/>
<evidence type="ECO:0000313" key="3">
    <source>
        <dbReference type="Proteomes" id="UP000187283"/>
    </source>
</evidence>
<reference evidence="2 3" key="1">
    <citation type="submission" date="2017-01" db="EMBL/GenBank/DDBJ databases">
        <authorList>
            <person name="Mah S.A."/>
            <person name="Swanson W.J."/>
            <person name="Moy G.W."/>
            <person name="Vacquier V.D."/>
        </authorList>
    </citation>
    <scope>NUCLEOTIDE SEQUENCE [LARGE SCALE GENOMIC DNA]</scope>
    <source>
        <strain evidence="2 3">GSMNP</strain>
    </source>
</reference>
<feature type="compositionally biased region" description="Basic and acidic residues" evidence="1">
    <location>
        <begin position="10"/>
        <end position="26"/>
    </location>
</feature>
<accession>A0A1R1YE95</accession>
<keyword evidence="3" id="KW-1185">Reference proteome</keyword>
<feature type="region of interest" description="Disordered" evidence="1">
    <location>
        <begin position="1"/>
        <end position="103"/>
    </location>
</feature>
<sequence>MRKKKNFSNNDERRSPAETQVGDDRGGACASRGARVHDGPAVTPAPSGEEQHAGAGKLAQQPQAARAGEGVRQTLQSRFGKRQGNVDGSARQRQRREEDEARQ</sequence>
<evidence type="ECO:0000256" key="1">
    <source>
        <dbReference type="SAM" id="MobiDB-lite"/>
    </source>
</evidence>
<evidence type="ECO:0000313" key="2">
    <source>
        <dbReference type="EMBL" id="OMJ25234.1"/>
    </source>
</evidence>
<dbReference type="EMBL" id="LSSN01000202">
    <property type="protein sequence ID" value="OMJ25234.1"/>
    <property type="molecule type" value="Genomic_DNA"/>
</dbReference>
<organism evidence="2 3">
    <name type="scientific">Smittium culicis</name>
    <dbReference type="NCBI Taxonomy" id="133412"/>
    <lineage>
        <taxon>Eukaryota</taxon>
        <taxon>Fungi</taxon>
        <taxon>Fungi incertae sedis</taxon>
        <taxon>Zoopagomycota</taxon>
        <taxon>Kickxellomycotina</taxon>
        <taxon>Harpellomycetes</taxon>
        <taxon>Harpellales</taxon>
        <taxon>Legeriomycetaceae</taxon>
        <taxon>Smittium</taxon>
    </lineage>
</organism>
<dbReference type="Proteomes" id="UP000187283">
    <property type="component" value="Unassembled WGS sequence"/>
</dbReference>